<dbReference type="Gene3D" id="1.20.1250.20">
    <property type="entry name" value="MFS general substrate transporter like domains"/>
    <property type="match status" value="1"/>
</dbReference>
<keyword evidence="1" id="KW-0472">Membrane</keyword>
<evidence type="ECO:0000313" key="3">
    <source>
        <dbReference type="Proteomes" id="UP000396835"/>
    </source>
</evidence>
<name>A0A449I354_9BACE</name>
<gene>
    <name evidence="2" type="ORF">NCTC7812_01413</name>
</gene>
<protein>
    <submittedName>
        <fullName evidence="2">Putative transport related, membrane protein</fullName>
    </submittedName>
</protein>
<keyword evidence="1" id="KW-1133">Transmembrane helix</keyword>
<reference evidence="2 3" key="1">
    <citation type="submission" date="2019-02" db="EMBL/GenBank/DDBJ databases">
        <authorList>
            <consortium name="Pathogen Informatics"/>
        </authorList>
    </citation>
    <scope>NUCLEOTIDE SEQUENCE [LARGE SCALE GENOMIC DNA]</scope>
    <source>
        <strain evidence="2 3">3012STDY7078512</strain>
    </source>
</reference>
<sequence>MDRTTEQPRLWTGSFIRICLVNFFIFVNFHALLPTFPFFISYLGGDAVTIGLATALFSIASIVSRPFVGWLVDTRGRFTIFSIGSCRHDTSVAPLHSRNHPHRPAQYKSGKEEIKKRQAGRFLFISLYLCPLCNTN</sequence>
<dbReference type="EMBL" id="CAACYH010000004">
    <property type="protein sequence ID" value="VFB13881.1"/>
    <property type="molecule type" value="Genomic_DNA"/>
</dbReference>
<dbReference type="Proteomes" id="UP000396835">
    <property type="component" value="Unassembled WGS sequence"/>
</dbReference>
<dbReference type="PANTHER" id="PTHR23531">
    <property type="entry name" value="QUINOLENE RESISTANCE PROTEIN NORA"/>
    <property type="match status" value="1"/>
</dbReference>
<dbReference type="InterPro" id="IPR052714">
    <property type="entry name" value="MFS_Exporter"/>
</dbReference>
<organism evidence="2 3">
    <name type="scientific">Prevotella heparinolytica</name>
    <dbReference type="NCBI Taxonomy" id="28113"/>
    <lineage>
        <taxon>Bacteria</taxon>
        <taxon>Pseudomonadati</taxon>
        <taxon>Bacteroidota</taxon>
        <taxon>Bacteroidia</taxon>
        <taxon>Bacteroidales</taxon>
        <taxon>Bacteroidaceae</taxon>
        <taxon>Bacteroides</taxon>
    </lineage>
</organism>
<dbReference type="PANTHER" id="PTHR23531:SF1">
    <property type="entry name" value="QUINOLENE RESISTANCE PROTEIN NORA"/>
    <property type="match status" value="1"/>
</dbReference>
<dbReference type="SUPFAM" id="SSF103473">
    <property type="entry name" value="MFS general substrate transporter"/>
    <property type="match status" value="1"/>
</dbReference>
<accession>A0A449I354</accession>
<feature type="transmembrane region" description="Helical" evidence="1">
    <location>
        <begin position="20"/>
        <end position="44"/>
    </location>
</feature>
<keyword evidence="1" id="KW-0812">Transmembrane</keyword>
<dbReference type="AlphaFoldDB" id="A0A449I354"/>
<proteinExistence type="predicted"/>
<evidence type="ECO:0000256" key="1">
    <source>
        <dbReference type="SAM" id="Phobius"/>
    </source>
</evidence>
<feature type="transmembrane region" description="Helical" evidence="1">
    <location>
        <begin position="50"/>
        <end position="72"/>
    </location>
</feature>
<dbReference type="InterPro" id="IPR036259">
    <property type="entry name" value="MFS_trans_sf"/>
</dbReference>
<evidence type="ECO:0000313" key="2">
    <source>
        <dbReference type="EMBL" id="VFB13881.1"/>
    </source>
</evidence>